<evidence type="ECO:0000256" key="8">
    <source>
        <dbReference type="ARBA" id="ARBA00022723"/>
    </source>
</evidence>
<dbReference type="GO" id="GO:0003723">
    <property type="term" value="F:RNA binding"/>
    <property type="evidence" value="ECO:0007669"/>
    <property type="project" value="UniProtKB-UniRule"/>
</dbReference>
<feature type="compositionally biased region" description="Basic and acidic residues" evidence="14">
    <location>
        <begin position="273"/>
        <end position="284"/>
    </location>
</feature>
<keyword evidence="6" id="KW-0963">Cytoplasm</keyword>
<dbReference type="Gene3D" id="3.30.420.10">
    <property type="entry name" value="Ribonuclease H-like superfamily/Ribonuclease H"/>
    <property type="match status" value="1"/>
</dbReference>
<keyword evidence="17" id="KW-1185">Reference proteome</keyword>
<evidence type="ECO:0000256" key="6">
    <source>
        <dbReference type="ARBA" id="ARBA00022490"/>
    </source>
</evidence>
<dbReference type="InterPro" id="IPR036397">
    <property type="entry name" value="RNaseH_sf"/>
</dbReference>
<keyword evidence="9 12" id="KW-0255">Endonuclease</keyword>
<dbReference type="GO" id="GO:0005737">
    <property type="term" value="C:cytoplasm"/>
    <property type="evidence" value="ECO:0007669"/>
    <property type="project" value="UniProtKB-SubCell"/>
</dbReference>
<accession>A0A291GR59</accession>
<dbReference type="KEGG" id="brz:CFK38_14450"/>
<comment type="function">
    <text evidence="3 13">Endonuclease that specifically degrades the RNA of RNA-DNA hybrids.</text>
</comment>
<dbReference type="SUPFAM" id="SSF53098">
    <property type="entry name" value="Ribonuclease H-like"/>
    <property type="match status" value="1"/>
</dbReference>
<dbReference type="EC" id="3.1.26.4" evidence="13"/>
<dbReference type="InterPro" id="IPR024567">
    <property type="entry name" value="RNase_HII/HIII_dom"/>
</dbReference>
<evidence type="ECO:0000256" key="7">
    <source>
        <dbReference type="ARBA" id="ARBA00022722"/>
    </source>
</evidence>
<dbReference type="AlphaFoldDB" id="A0A291GR59"/>
<feature type="binding site" evidence="12">
    <location>
        <position position="29"/>
    </location>
    <ligand>
        <name>a divalent metal cation</name>
        <dbReference type="ChEBI" id="CHEBI:60240"/>
    </ligand>
</feature>
<comment type="subcellular location">
    <subcellularLocation>
        <location evidence="4">Cytoplasm</location>
    </subcellularLocation>
</comment>
<dbReference type="GO" id="GO:0006298">
    <property type="term" value="P:mismatch repair"/>
    <property type="evidence" value="ECO:0007669"/>
    <property type="project" value="TreeGrafter"/>
</dbReference>
<dbReference type="PANTHER" id="PTHR10954:SF18">
    <property type="entry name" value="RIBONUCLEASE HII"/>
    <property type="match status" value="1"/>
</dbReference>
<evidence type="ECO:0000256" key="9">
    <source>
        <dbReference type="ARBA" id="ARBA00022759"/>
    </source>
</evidence>
<evidence type="ECO:0000256" key="13">
    <source>
        <dbReference type="RuleBase" id="RU003515"/>
    </source>
</evidence>
<evidence type="ECO:0000256" key="2">
    <source>
        <dbReference type="ARBA" id="ARBA00001946"/>
    </source>
</evidence>
<dbReference type="RefSeq" id="WP_096803701.1">
    <property type="nucleotide sequence ID" value="NZ_CP023563.1"/>
</dbReference>
<evidence type="ECO:0000256" key="11">
    <source>
        <dbReference type="ARBA" id="ARBA00023211"/>
    </source>
</evidence>
<keyword evidence="11" id="KW-0464">Manganese</keyword>
<evidence type="ECO:0000256" key="12">
    <source>
        <dbReference type="PROSITE-ProRule" id="PRU01319"/>
    </source>
</evidence>
<comment type="similarity">
    <text evidence="5 13">Belongs to the RNase HII family.</text>
</comment>
<dbReference type="GO" id="GO:0043137">
    <property type="term" value="P:DNA replication, removal of RNA primer"/>
    <property type="evidence" value="ECO:0007669"/>
    <property type="project" value="TreeGrafter"/>
</dbReference>
<organism evidence="16 17">
    <name type="scientific">Brachybacterium vulturis</name>
    <dbReference type="NCBI Taxonomy" id="2017484"/>
    <lineage>
        <taxon>Bacteria</taxon>
        <taxon>Bacillati</taxon>
        <taxon>Actinomycetota</taxon>
        <taxon>Actinomycetes</taxon>
        <taxon>Micrococcales</taxon>
        <taxon>Dermabacteraceae</taxon>
        <taxon>Brachybacterium</taxon>
    </lineage>
</organism>
<dbReference type="GO" id="GO:0046872">
    <property type="term" value="F:metal ion binding"/>
    <property type="evidence" value="ECO:0007669"/>
    <property type="project" value="UniProtKB-KW"/>
</dbReference>
<dbReference type="InterPro" id="IPR022898">
    <property type="entry name" value="RNase_HII"/>
</dbReference>
<comment type="cofactor">
    <cofactor evidence="12">
        <name>Mn(2+)</name>
        <dbReference type="ChEBI" id="CHEBI:29035"/>
    </cofactor>
    <cofactor evidence="12">
        <name>Mg(2+)</name>
        <dbReference type="ChEBI" id="CHEBI:18420"/>
    </cofactor>
    <text evidence="12">Manganese or magnesium. Binds 1 divalent metal ion per monomer in the absence of substrate. May bind a second metal ion after substrate binding.</text>
</comment>
<evidence type="ECO:0000259" key="15">
    <source>
        <dbReference type="PROSITE" id="PS51975"/>
    </source>
</evidence>
<protein>
    <recommendedName>
        <fullName evidence="13">Ribonuclease</fullName>
        <ecNumber evidence="13">3.1.26.4</ecNumber>
    </recommendedName>
</protein>
<feature type="region of interest" description="Disordered" evidence="14">
    <location>
        <begin position="241"/>
        <end position="284"/>
    </location>
</feature>
<dbReference type="PROSITE" id="PS51975">
    <property type="entry name" value="RNASE_H_2"/>
    <property type="match status" value="1"/>
</dbReference>
<dbReference type="NCBIfam" id="NF000595">
    <property type="entry name" value="PRK00015.1-3"/>
    <property type="match status" value="1"/>
</dbReference>
<dbReference type="OrthoDB" id="9803420at2"/>
<dbReference type="GO" id="GO:0004523">
    <property type="term" value="F:RNA-DNA hybrid ribonuclease activity"/>
    <property type="evidence" value="ECO:0007669"/>
    <property type="project" value="UniProtKB-UniRule"/>
</dbReference>
<reference evidence="17" key="1">
    <citation type="submission" date="2017-09" db="EMBL/GenBank/DDBJ databases">
        <title>Brachybacterium sp. VM2412.</title>
        <authorList>
            <person name="Tak E.J."/>
            <person name="Bae J.-W."/>
        </authorList>
    </citation>
    <scope>NUCLEOTIDE SEQUENCE [LARGE SCALE GENOMIC DNA]</scope>
    <source>
        <strain evidence="17">VM2412</strain>
    </source>
</reference>
<evidence type="ECO:0000313" key="16">
    <source>
        <dbReference type="EMBL" id="ATG52590.1"/>
    </source>
</evidence>
<evidence type="ECO:0000313" key="17">
    <source>
        <dbReference type="Proteomes" id="UP000218165"/>
    </source>
</evidence>
<dbReference type="InterPro" id="IPR001352">
    <property type="entry name" value="RNase_HII/HIII"/>
</dbReference>
<feature type="binding site" evidence="12">
    <location>
        <position position="128"/>
    </location>
    <ligand>
        <name>a divalent metal cation</name>
        <dbReference type="ChEBI" id="CHEBI:60240"/>
    </ligand>
</feature>
<dbReference type="InterPro" id="IPR012337">
    <property type="entry name" value="RNaseH-like_sf"/>
</dbReference>
<evidence type="ECO:0000256" key="3">
    <source>
        <dbReference type="ARBA" id="ARBA00004065"/>
    </source>
</evidence>
<evidence type="ECO:0000256" key="4">
    <source>
        <dbReference type="ARBA" id="ARBA00004496"/>
    </source>
</evidence>
<dbReference type="PANTHER" id="PTHR10954">
    <property type="entry name" value="RIBONUCLEASE H2 SUBUNIT A"/>
    <property type="match status" value="1"/>
</dbReference>
<evidence type="ECO:0000256" key="10">
    <source>
        <dbReference type="ARBA" id="ARBA00022801"/>
    </source>
</evidence>
<dbReference type="Pfam" id="PF01351">
    <property type="entry name" value="RNase_HII"/>
    <property type="match status" value="1"/>
</dbReference>
<proteinExistence type="inferred from homology"/>
<feature type="binding site" evidence="12">
    <location>
        <position position="30"/>
    </location>
    <ligand>
        <name>a divalent metal cation</name>
        <dbReference type="ChEBI" id="CHEBI:60240"/>
    </ligand>
</feature>
<dbReference type="EMBL" id="CP023563">
    <property type="protein sequence ID" value="ATG52590.1"/>
    <property type="molecule type" value="Genomic_DNA"/>
</dbReference>
<feature type="domain" description="RNase H type-2" evidence="15">
    <location>
        <begin position="23"/>
        <end position="240"/>
    </location>
</feature>
<comment type="cofactor">
    <cofactor evidence="2">
        <name>Mg(2+)</name>
        <dbReference type="ChEBI" id="CHEBI:18420"/>
    </cofactor>
</comment>
<evidence type="ECO:0000256" key="14">
    <source>
        <dbReference type="SAM" id="MobiDB-lite"/>
    </source>
</evidence>
<gene>
    <name evidence="16" type="ORF">CFK38_14450</name>
</gene>
<keyword evidence="8 12" id="KW-0479">Metal-binding</keyword>
<keyword evidence="7 12" id="KW-0540">Nuclease</keyword>
<keyword evidence="10 12" id="KW-0378">Hydrolase</keyword>
<dbReference type="Proteomes" id="UP000218165">
    <property type="component" value="Chromosome"/>
</dbReference>
<dbReference type="GO" id="GO:0032299">
    <property type="term" value="C:ribonuclease H2 complex"/>
    <property type="evidence" value="ECO:0007669"/>
    <property type="project" value="TreeGrafter"/>
</dbReference>
<evidence type="ECO:0000256" key="1">
    <source>
        <dbReference type="ARBA" id="ARBA00000077"/>
    </source>
</evidence>
<name>A0A291GR59_9MICO</name>
<comment type="catalytic activity">
    <reaction evidence="1 12 13">
        <text>Endonucleolytic cleavage to 5'-phosphomonoester.</text>
        <dbReference type="EC" id="3.1.26.4"/>
    </reaction>
</comment>
<dbReference type="CDD" id="cd07182">
    <property type="entry name" value="RNase_HII_bacteria_HII_like"/>
    <property type="match status" value="1"/>
</dbReference>
<evidence type="ECO:0000256" key="5">
    <source>
        <dbReference type="ARBA" id="ARBA00007383"/>
    </source>
</evidence>
<sequence>MTVTVPTLEVERALATRCGAGRRLIVGIDEVGRGALAGPVAVGACALEVLDGAIVPLPAGVRDSKRLSARRREALVDPILDSVHAGAVGWASPAEIDELGIMPALTRAALRALEAIELDGAVDAIVLDGDVDVLSASLAMAERPAPLVHLQVAADRDCASVAAASILAKVARDAHMVELDAQAPHYCWAANKGYGSAAHREAIDLRGVHEHHRRSWRLGSRPAVEQPGPAVVPTAPALAPSMPAVRPEAPAPRGPAVPATTSESIDAGVLWDDQWHPQDGKERR</sequence>